<protein>
    <submittedName>
        <fullName evidence="3">83b5f521-1391-4c71-ae64-84ac747426f8</fullName>
    </submittedName>
</protein>
<feature type="domain" description="UBC core" evidence="2">
    <location>
        <begin position="49"/>
        <end position="106"/>
    </location>
</feature>
<dbReference type="Pfam" id="PF00179">
    <property type="entry name" value="UQ_con"/>
    <property type="match status" value="1"/>
</dbReference>
<evidence type="ECO:0000313" key="3">
    <source>
        <dbReference type="EMBL" id="CAD6446456.1"/>
    </source>
</evidence>
<evidence type="ECO:0000256" key="1">
    <source>
        <dbReference type="ARBA" id="ARBA00022786"/>
    </source>
</evidence>
<keyword evidence="4" id="KW-1185">Reference proteome</keyword>
<comment type="caution">
    <text evidence="3">The sequence shown here is derived from an EMBL/GenBank/DDBJ whole genome shotgun (WGS) entry which is preliminary data.</text>
</comment>
<dbReference type="InterPro" id="IPR000608">
    <property type="entry name" value="UBC"/>
</dbReference>
<sequence length="110" mass="12305">MTETLRRRLLLDIAELQAKPYPNIFLHVDDENLNHACLILTVEGYGPPHMRVDFLPDYPIQPPNIDMDSNISHPNIMGGQICASILNTPPAYTLKGLAIQLFSFFASDAI</sequence>
<dbReference type="PANTHER" id="PTHR24067">
    <property type="entry name" value="UBIQUITIN-CONJUGATING ENZYME E2"/>
    <property type="match status" value="1"/>
</dbReference>
<reference evidence="3" key="1">
    <citation type="submission" date="2020-10" db="EMBL/GenBank/DDBJ databases">
        <authorList>
            <person name="Kusch S."/>
        </authorList>
    </citation>
    <scope>NUCLEOTIDE SEQUENCE</scope>
    <source>
        <strain evidence="3">SwB9</strain>
    </source>
</reference>
<dbReference type="AlphaFoldDB" id="A0A8H2ZS12"/>
<keyword evidence="1" id="KW-0833">Ubl conjugation pathway</keyword>
<proteinExistence type="predicted"/>
<organism evidence="3 4">
    <name type="scientific">Sclerotinia trifoliorum</name>
    <dbReference type="NCBI Taxonomy" id="28548"/>
    <lineage>
        <taxon>Eukaryota</taxon>
        <taxon>Fungi</taxon>
        <taxon>Dikarya</taxon>
        <taxon>Ascomycota</taxon>
        <taxon>Pezizomycotina</taxon>
        <taxon>Leotiomycetes</taxon>
        <taxon>Helotiales</taxon>
        <taxon>Sclerotiniaceae</taxon>
        <taxon>Sclerotinia</taxon>
    </lineage>
</organism>
<name>A0A8H2ZS12_9HELO</name>
<evidence type="ECO:0000313" key="4">
    <source>
        <dbReference type="Proteomes" id="UP000624404"/>
    </source>
</evidence>
<evidence type="ECO:0000259" key="2">
    <source>
        <dbReference type="Pfam" id="PF00179"/>
    </source>
</evidence>
<dbReference type="EMBL" id="CAJHIA010000020">
    <property type="protein sequence ID" value="CAD6446456.1"/>
    <property type="molecule type" value="Genomic_DNA"/>
</dbReference>
<dbReference type="Proteomes" id="UP000624404">
    <property type="component" value="Unassembled WGS sequence"/>
</dbReference>
<dbReference type="InterPro" id="IPR016135">
    <property type="entry name" value="UBQ-conjugating_enzyme/RWD"/>
</dbReference>
<dbReference type="SUPFAM" id="SSF54495">
    <property type="entry name" value="UBC-like"/>
    <property type="match status" value="1"/>
</dbReference>
<dbReference type="InterPro" id="IPR050113">
    <property type="entry name" value="Ub_conjugating_enzyme"/>
</dbReference>
<dbReference type="Gene3D" id="3.10.110.10">
    <property type="entry name" value="Ubiquitin Conjugating Enzyme"/>
    <property type="match status" value="1"/>
</dbReference>
<accession>A0A8H2ZS12</accession>
<gene>
    <name evidence="3" type="ORF">SCLTRI_LOCUS6248</name>
</gene>
<dbReference type="OrthoDB" id="109543at2759"/>